<gene>
    <name evidence="3" type="ORF">GCM10011583_36830</name>
</gene>
<evidence type="ECO:0000313" key="4">
    <source>
        <dbReference type="Proteomes" id="UP000660265"/>
    </source>
</evidence>
<dbReference type="InterPro" id="IPR001509">
    <property type="entry name" value="Epimerase_deHydtase"/>
</dbReference>
<sequence length="317" mass="33325">MARTVIIFGARGFIGRRVAAALTADGWRCIGVDRYGRTTGGVGDINGPYFSGSDWSPVALPRFLRRCGPAAVVNAVGASWSTDPAVLRRDNVLWPCRLGEACEVSGSTESILHIGSSHEYGATAPGVPVSESSGLAPVTEYGRSKTAGASYLIRAACRMNSPATVVRAFNVIGPGHGTHGIWALAVGLYRAAAEAGADRVVANVPYPETARDLVDVRDVARLVCLAAGRGSGASVATYNAGSGTATSIRQLFDAFTEQTGIPYRFVRSPVDLRIGSAWQRADVSHAESRLGWMRNFTLADSIRACLALDEPAATALV</sequence>
<dbReference type="SUPFAM" id="SSF51735">
    <property type="entry name" value="NAD(P)-binding Rossmann-fold domains"/>
    <property type="match status" value="1"/>
</dbReference>
<reference evidence="4" key="1">
    <citation type="journal article" date="2019" name="Int. J. Syst. Evol. Microbiol.">
        <title>The Global Catalogue of Microorganisms (GCM) 10K type strain sequencing project: providing services to taxonomists for standard genome sequencing and annotation.</title>
        <authorList>
            <consortium name="The Broad Institute Genomics Platform"/>
            <consortium name="The Broad Institute Genome Sequencing Center for Infectious Disease"/>
            <person name="Wu L."/>
            <person name="Ma J."/>
        </authorList>
    </citation>
    <scope>NUCLEOTIDE SEQUENCE [LARGE SCALE GENOMIC DNA]</scope>
    <source>
        <strain evidence="4">CGMCC 4.7275</strain>
    </source>
</reference>
<feature type="domain" description="NAD-dependent epimerase/dehydratase" evidence="2">
    <location>
        <begin position="5"/>
        <end position="241"/>
    </location>
</feature>
<accession>A0ABQ2E965</accession>
<dbReference type="Gene3D" id="3.40.50.720">
    <property type="entry name" value="NAD(P)-binding Rossmann-like Domain"/>
    <property type="match status" value="1"/>
</dbReference>
<dbReference type="EMBL" id="BMMV01000011">
    <property type="protein sequence ID" value="GGK01846.1"/>
    <property type="molecule type" value="Genomic_DNA"/>
</dbReference>
<comment type="caution">
    <text evidence="3">The sequence shown here is derived from an EMBL/GenBank/DDBJ whole genome shotgun (WGS) entry which is preliminary data.</text>
</comment>
<dbReference type="PANTHER" id="PTHR43000">
    <property type="entry name" value="DTDP-D-GLUCOSE 4,6-DEHYDRATASE-RELATED"/>
    <property type="match status" value="1"/>
</dbReference>
<evidence type="ECO:0000259" key="2">
    <source>
        <dbReference type="Pfam" id="PF01370"/>
    </source>
</evidence>
<keyword evidence="4" id="KW-1185">Reference proteome</keyword>
<evidence type="ECO:0000256" key="1">
    <source>
        <dbReference type="ARBA" id="ARBA00007637"/>
    </source>
</evidence>
<organism evidence="3 4">
    <name type="scientific">Streptomyces camponoticapitis</name>
    <dbReference type="NCBI Taxonomy" id="1616125"/>
    <lineage>
        <taxon>Bacteria</taxon>
        <taxon>Bacillati</taxon>
        <taxon>Actinomycetota</taxon>
        <taxon>Actinomycetes</taxon>
        <taxon>Kitasatosporales</taxon>
        <taxon>Streptomycetaceae</taxon>
        <taxon>Streptomyces</taxon>
    </lineage>
</organism>
<proteinExistence type="inferred from homology"/>
<comment type="similarity">
    <text evidence="1">Belongs to the NAD(P)-dependent epimerase/dehydratase family.</text>
</comment>
<dbReference type="RefSeq" id="WP_189108573.1">
    <property type="nucleotide sequence ID" value="NZ_BMMV01000011.1"/>
</dbReference>
<evidence type="ECO:0000313" key="3">
    <source>
        <dbReference type="EMBL" id="GGK01846.1"/>
    </source>
</evidence>
<protein>
    <submittedName>
        <fullName evidence="3">NAD-dependent dehydratase</fullName>
    </submittedName>
</protein>
<dbReference type="Proteomes" id="UP000660265">
    <property type="component" value="Unassembled WGS sequence"/>
</dbReference>
<name>A0ABQ2E965_9ACTN</name>
<dbReference type="InterPro" id="IPR036291">
    <property type="entry name" value="NAD(P)-bd_dom_sf"/>
</dbReference>
<dbReference type="Pfam" id="PF01370">
    <property type="entry name" value="Epimerase"/>
    <property type="match status" value="1"/>
</dbReference>